<accession>A0A1G6RVG4</accession>
<dbReference type="InterPro" id="IPR014145">
    <property type="entry name" value="LigD_pol_dom"/>
</dbReference>
<dbReference type="InterPro" id="IPR014144">
    <property type="entry name" value="LigD_PE_domain"/>
</dbReference>
<dbReference type="Gene3D" id="3.30.1490.70">
    <property type="match status" value="1"/>
</dbReference>
<dbReference type="SUPFAM" id="SSF50249">
    <property type="entry name" value="Nucleic acid-binding proteins"/>
    <property type="match status" value="1"/>
</dbReference>
<feature type="domain" description="ATP-dependent DNA ligase family profile" evidence="7">
    <location>
        <begin position="619"/>
        <end position="742"/>
    </location>
</feature>
<dbReference type="InterPro" id="IPR052171">
    <property type="entry name" value="NHEJ_LigD"/>
</dbReference>
<evidence type="ECO:0000256" key="3">
    <source>
        <dbReference type="ARBA" id="ARBA00034003"/>
    </source>
</evidence>
<dbReference type="GO" id="GO:0006281">
    <property type="term" value="P:DNA repair"/>
    <property type="evidence" value="ECO:0007669"/>
    <property type="project" value="InterPro"/>
</dbReference>
<dbReference type="Pfam" id="PF01068">
    <property type="entry name" value="DNA_ligase_A_M"/>
    <property type="match status" value="1"/>
</dbReference>
<dbReference type="Pfam" id="PF21686">
    <property type="entry name" value="LigD_Prim-Pol"/>
    <property type="match status" value="1"/>
</dbReference>
<dbReference type="Gene3D" id="2.40.50.140">
    <property type="entry name" value="Nucleic acid-binding proteins"/>
    <property type="match status" value="1"/>
</dbReference>
<protein>
    <recommendedName>
        <fullName evidence="1">DNA ligase (ATP)</fullName>
        <ecNumber evidence="1">6.5.1.1</ecNumber>
    </recommendedName>
</protein>
<dbReference type="CDD" id="cd04863">
    <property type="entry name" value="MtLigD_Pol_like"/>
    <property type="match status" value="1"/>
</dbReference>
<evidence type="ECO:0000256" key="2">
    <source>
        <dbReference type="ARBA" id="ARBA00022598"/>
    </source>
</evidence>
<dbReference type="STRING" id="1814289.SAMN05216410_2789"/>
<evidence type="ECO:0000256" key="1">
    <source>
        <dbReference type="ARBA" id="ARBA00012727"/>
    </source>
</evidence>
<feature type="region of interest" description="Disordered" evidence="6">
    <location>
        <begin position="319"/>
        <end position="340"/>
    </location>
</feature>
<dbReference type="NCBIfam" id="TIGR02778">
    <property type="entry name" value="ligD_pol"/>
    <property type="match status" value="1"/>
</dbReference>
<proteinExistence type="inferred from homology"/>
<dbReference type="CDD" id="cd07971">
    <property type="entry name" value="OBF_DNA_ligase_LigD"/>
    <property type="match status" value="1"/>
</dbReference>
<comment type="catalytic activity">
    <reaction evidence="3">
        <text>ATP + (deoxyribonucleotide)n-3'-hydroxyl + 5'-phospho-(deoxyribonucleotide)m = (deoxyribonucleotide)n+m + AMP + diphosphate.</text>
        <dbReference type="EC" id="6.5.1.1"/>
    </reaction>
</comment>
<dbReference type="RefSeq" id="WP_245701172.1">
    <property type="nucleotide sequence ID" value="NZ_FMYH01000005.1"/>
</dbReference>
<dbReference type="Gene3D" id="3.30.470.30">
    <property type="entry name" value="DNA ligase/mRNA capping enzyme"/>
    <property type="match status" value="1"/>
</dbReference>
<feature type="compositionally biased region" description="Pro residues" evidence="6">
    <location>
        <begin position="781"/>
        <end position="791"/>
    </location>
</feature>
<evidence type="ECO:0000313" key="8">
    <source>
        <dbReference type="EMBL" id="SDD08632.1"/>
    </source>
</evidence>
<evidence type="ECO:0000256" key="6">
    <source>
        <dbReference type="SAM" id="MobiDB-lite"/>
    </source>
</evidence>
<evidence type="ECO:0000256" key="5">
    <source>
        <dbReference type="ARBA" id="ARBA00049990"/>
    </source>
</evidence>
<dbReference type="CDD" id="cd07906">
    <property type="entry name" value="Adenylation_DNA_ligase_LigD_LigC"/>
    <property type="match status" value="1"/>
</dbReference>
<gene>
    <name evidence="8" type="ORF">SAMN05216410_2789</name>
</gene>
<evidence type="ECO:0000259" key="7">
    <source>
        <dbReference type="PROSITE" id="PS50160"/>
    </source>
</evidence>
<dbReference type="InterPro" id="IPR033649">
    <property type="entry name" value="MtLigD_Pol-like"/>
</dbReference>
<reference evidence="8 9" key="1">
    <citation type="submission" date="2016-09" db="EMBL/GenBank/DDBJ databases">
        <authorList>
            <person name="Capua I."/>
            <person name="De Benedictis P."/>
            <person name="Joannis T."/>
            <person name="Lombin L.H."/>
            <person name="Cattoli G."/>
        </authorList>
    </citation>
    <scope>NUCLEOTIDE SEQUENCE [LARGE SCALE GENOMIC DNA]</scope>
    <source>
        <strain evidence="8 9">ISLP-3</strain>
    </source>
</reference>
<comment type="similarity">
    <text evidence="4">In the C-terminal section; belongs to the ATP-dependent DNA ligase family.</text>
</comment>
<dbReference type="GO" id="GO:0003910">
    <property type="term" value="F:DNA ligase (ATP) activity"/>
    <property type="evidence" value="ECO:0007669"/>
    <property type="project" value="UniProtKB-EC"/>
</dbReference>
<keyword evidence="9" id="KW-1185">Reference proteome</keyword>
<dbReference type="InterPro" id="IPR016059">
    <property type="entry name" value="DNA_ligase_ATP-dep_CS"/>
</dbReference>
<dbReference type="PANTHER" id="PTHR42705">
    <property type="entry name" value="BIFUNCTIONAL NON-HOMOLOGOUS END JOINING PROTEIN LIGD"/>
    <property type="match status" value="1"/>
</dbReference>
<dbReference type="InterPro" id="IPR012340">
    <property type="entry name" value="NA-bd_OB-fold"/>
</dbReference>
<dbReference type="PANTHER" id="PTHR42705:SF2">
    <property type="entry name" value="BIFUNCTIONAL NON-HOMOLOGOUS END JOINING PROTEIN LIGD"/>
    <property type="match status" value="1"/>
</dbReference>
<dbReference type="PROSITE" id="PS50160">
    <property type="entry name" value="DNA_LIGASE_A3"/>
    <property type="match status" value="1"/>
</dbReference>
<dbReference type="EMBL" id="FMYH01000005">
    <property type="protein sequence ID" value="SDD08632.1"/>
    <property type="molecule type" value="Genomic_DNA"/>
</dbReference>
<dbReference type="SUPFAM" id="SSF56091">
    <property type="entry name" value="DNA ligase/mRNA capping enzyme, catalytic domain"/>
    <property type="match status" value="1"/>
</dbReference>
<dbReference type="AlphaFoldDB" id="A0A1G6RVG4"/>
<name>A0A1G6RVG4_9MICO</name>
<sequence length="900" mass="97465">MPTDSAREIVTIDGHSVTLTNLARVVYPQTGTTKAEVLAYFAAVAGPLVVHAAHRPATRKRWVHGTGGPVFFQKNLEDSAPAWVHRREIQHSDHVNTYPLVDDLATLTWLGQIGALEIHVPQWRFGRTGAQHFPDRLVLDLDPGPGTGLAECAEVARWARTILTEMGMDLFPVTSGSKGIHLYATLDGTQSWEAASAVAHELARALEADHGDLVVSEMKKSLRVGKVLVDWSQNNRNKTTITPYSLRGRERPTVAAPRTWAELDDPGLAHLEADEVVSRFMHDGDLLAGLLAGGRAGLEPTPGRLATFEQGADRLAVYRSRRDPGRTPEPVPSADEPAIAGGSEAPIFVIQDHHARGHHFDFRLERDGVLVSWALPKGEPVDPSTNHLAVQTEDHPLEYANFSGTIPRGEYGAGTVSIWDAGTYEVEKWREGEEIIVVVHSSGVGGVDRGSRRLALIHTGHGGRGRSENSWLIHRMGGRGVSRGGVQGLGLGGAGTRDTPAALADEPTALPARPPEPMLATPGTFADLERLEDSEAWAFEMKWDGIRALASVTGGIVRLTSRNGIDLTATYPELAELSGCVGEDVLLDGEIVALNRSGRPDFGLLQNRMNLTREAEVAAARAEQPVDFMAFDLLHRGSRRMTTLGYDARRRALEEVLDEHGRVHLPPAFTSGARAAIEASLALGLEGVVAKRRSSTYRPGRRSPAWIKVKHVQTREVVVVGWRTGKGSRASTLGSLLVAVPGDAVPNNLPPDNSTSHNSRPRDSQPGTIIPIDIDRKAPGISPPDNSPPDDPTPHISVPDDAAPSQSARLRYAGRVGTGFTDKTLTRLRCELDLIPHDTAPLDDVPDADRIDAHWVVPDHVGEVSFAGWTGAGRLRHPVWLGWRPDKSPTEVTIEADESH</sequence>
<dbReference type="Pfam" id="PF13298">
    <property type="entry name" value="LigD_N"/>
    <property type="match status" value="1"/>
</dbReference>
<dbReference type="Pfam" id="PF04679">
    <property type="entry name" value="DNA_ligase_A_C"/>
    <property type="match status" value="1"/>
</dbReference>
<comment type="similarity">
    <text evidence="5">In the N-terminal section; belongs to the LigD polymerase family.</text>
</comment>
<feature type="region of interest" description="Disordered" evidence="6">
    <location>
        <begin position="742"/>
        <end position="805"/>
    </location>
</feature>
<dbReference type="InterPro" id="IPR012310">
    <property type="entry name" value="DNA_ligase_ATP-dep_cent"/>
</dbReference>
<dbReference type="Gene3D" id="3.90.920.10">
    <property type="entry name" value="DNA primase, PRIM domain"/>
    <property type="match status" value="1"/>
</dbReference>
<dbReference type="PROSITE" id="PS00697">
    <property type="entry name" value="DNA_LIGASE_A1"/>
    <property type="match status" value="1"/>
</dbReference>
<evidence type="ECO:0000313" key="9">
    <source>
        <dbReference type="Proteomes" id="UP000199039"/>
    </source>
</evidence>
<dbReference type="Proteomes" id="UP000199039">
    <property type="component" value="Unassembled WGS sequence"/>
</dbReference>
<dbReference type="GO" id="GO:0006310">
    <property type="term" value="P:DNA recombination"/>
    <property type="evidence" value="ECO:0007669"/>
    <property type="project" value="InterPro"/>
</dbReference>
<dbReference type="InterPro" id="IPR012309">
    <property type="entry name" value="DNA_ligase_ATP-dep_C"/>
</dbReference>
<keyword evidence="2 8" id="KW-0436">Ligase</keyword>
<organism evidence="8 9">
    <name type="scientific">Sanguibacter gelidistatuariae</name>
    <dbReference type="NCBI Taxonomy" id="1814289"/>
    <lineage>
        <taxon>Bacteria</taxon>
        <taxon>Bacillati</taxon>
        <taxon>Actinomycetota</taxon>
        <taxon>Actinomycetes</taxon>
        <taxon>Micrococcales</taxon>
        <taxon>Sanguibacteraceae</taxon>
        <taxon>Sanguibacter</taxon>
    </lineage>
</organism>
<dbReference type="GO" id="GO:0005524">
    <property type="term" value="F:ATP binding"/>
    <property type="evidence" value="ECO:0007669"/>
    <property type="project" value="InterPro"/>
</dbReference>
<evidence type="ECO:0000256" key="4">
    <source>
        <dbReference type="ARBA" id="ARBA00049981"/>
    </source>
</evidence>
<dbReference type="EC" id="6.5.1.1" evidence="1"/>